<evidence type="ECO:0000313" key="7">
    <source>
        <dbReference type="EMBL" id="GIX62492.1"/>
    </source>
</evidence>
<comment type="function">
    <text evidence="4">RNA helicase.</text>
</comment>
<feature type="compositionally biased region" description="Basic and acidic residues" evidence="5">
    <location>
        <begin position="508"/>
        <end position="540"/>
    </location>
</feature>
<evidence type="ECO:0000256" key="4">
    <source>
        <dbReference type="RuleBase" id="RU365068"/>
    </source>
</evidence>
<evidence type="ECO:0000256" key="3">
    <source>
        <dbReference type="ARBA" id="ARBA00022840"/>
    </source>
</evidence>
<keyword evidence="3 4" id="KW-0067">ATP-binding</keyword>
<keyword evidence="2 4" id="KW-0378">Hydrolase</keyword>
<dbReference type="Proteomes" id="UP001497744">
    <property type="component" value="Unassembled WGS sequence"/>
</dbReference>
<dbReference type="InterPro" id="IPR014001">
    <property type="entry name" value="Helicase_ATP-bd"/>
</dbReference>
<keyword evidence="4 7" id="KW-0347">Helicase</keyword>
<dbReference type="GO" id="GO:0016787">
    <property type="term" value="F:hydrolase activity"/>
    <property type="evidence" value="ECO:0007669"/>
    <property type="project" value="UniProtKB-KW"/>
</dbReference>
<keyword evidence="1 4" id="KW-0547">Nucleotide-binding</keyword>
<dbReference type="GO" id="GO:0005524">
    <property type="term" value="F:ATP binding"/>
    <property type="evidence" value="ECO:0007669"/>
    <property type="project" value="UniProtKB-UniRule"/>
</dbReference>
<evidence type="ECO:0000256" key="1">
    <source>
        <dbReference type="ARBA" id="ARBA00022741"/>
    </source>
</evidence>
<proteinExistence type="inferred from homology"/>
<dbReference type="EMBL" id="BPLF01000002">
    <property type="protein sequence ID" value="GIX62492.1"/>
    <property type="molecule type" value="Genomic_DNA"/>
</dbReference>
<feature type="region of interest" description="Disordered" evidence="5">
    <location>
        <begin position="118"/>
        <end position="140"/>
    </location>
</feature>
<evidence type="ECO:0000256" key="5">
    <source>
        <dbReference type="SAM" id="MobiDB-lite"/>
    </source>
</evidence>
<comment type="domain">
    <text evidence="4">The Q motif is unique to and characteristic of the DEAD box family of RNA helicases and controls ATP binding and hydrolysis.</text>
</comment>
<comment type="catalytic activity">
    <reaction evidence="4">
        <text>ATP + H2O = ADP + phosphate + H(+)</text>
        <dbReference type="Rhea" id="RHEA:13065"/>
        <dbReference type="ChEBI" id="CHEBI:15377"/>
        <dbReference type="ChEBI" id="CHEBI:15378"/>
        <dbReference type="ChEBI" id="CHEBI:30616"/>
        <dbReference type="ChEBI" id="CHEBI:43474"/>
        <dbReference type="ChEBI" id="CHEBI:456216"/>
        <dbReference type="EC" id="3.6.4.13"/>
    </reaction>
</comment>
<feature type="domain" description="Helicase ATP-binding" evidence="6">
    <location>
        <begin position="152"/>
        <end position="443"/>
    </location>
</feature>
<protein>
    <recommendedName>
        <fullName evidence="4">ATP-dependent RNA helicase</fullName>
        <ecNumber evidence="4">3.6.4.13</ecNumber>
    </recommendedName>
</protein>
<comment type="similarity">
    <text evidence="4">Belongs to the DEAD box helicase family.</text>
</comment>
<dbReference type="AlphaFoldDB" id="A0AAV4LRS1"/>
<feature type="region of interest" description="Disordered" evidence="5">
    <location>
        <begin position="487"/>
        <end position="634"/>
    </location>
</feature>
<dbReference type="EC" id="3.6.4.13" evidence="4"/>
<dbReference type="GO" id="GO:0003723">
    <property type="term" value="F:RNA binding"/>
    <property type="evidence" value="ECO:0007669"/>
    <property type="project" value="UniProtKB-UniRule"/>
</dbReference>
<dbReference type="SMART" id="SM00487">
    <property type="entry name" value="DEXDc"/>
    <property type="match status" value="1"/>
</dbReference>
<gene>
    <name evidence="7" type="ORF">BcabD6B2_19270</name>
</gene>
<dbReference type="Gene3D" id="3.40.50.300">
    <property type="entry name" value="P-loop containing nucleotide triphosphate hydrolases"/>
    <property type="match status" value="1"/>
</dbReference>
<feature type="compositionally biased region" description="Low complexity" evidence="5">
    <location>
        <begin position="611"/>
        <end position="625"/>
    </location>
</feature>
<dbReference type="InterPro" id="IPR027417">
    <property type="entry name" value="P-loop_NTPase"/>
</dbReference>
<sequence>MAPRHALEAFPSRLGRFARCVSRQFGVCALEPRLRPTACSRGGRVVGGSAPCGKAAEPYSKTFESTQLRKCQGSSPWMNNAQGRAFGFPAAFPVAVRGGLQPGEAVVRGTAAYHRKYTSAAGGSGNDESRPDRAASEFPGSAETRHLMRTLKLSEPDEFQTQIILWTKGYARCAGGQVKRYPEEGAMEGEPAGSAFGNVALAVGGTKTGKTTSYLLALSDAVNADRNDADGTGAQRDEYRNKVVLNRSLRGIRPPTRPNAPRVHGLPKLDWNCLMVPAAVVLVPSREIGMQVFDLSCKMQLRTRLFAGGMGYKKQTTFAGGHVAVGNRKQNDNVDVIVSTPEMLLRVIHGAFEDARLDIKFLRLLVLEEADLLCEGFYLEQLNELLNMIHSQQLRTLCVTTTKTDALTSHIQQAHLDGQADLLARVGITHPKSHTVDAAVQQVFTAIAQADPLERLLETLEELNARAGGSERKTVVFCNTGARVQDDAAARGDGLRAAQQERQGVRRARQDPGGDQRGKQRGPERPGGQRDILRLPEERGGVLAQNGPGGGDGHREHLLRQEAPAGAQGHTADQHAGAPHRVPQRQREGGQSAAAAAGVGREARTEEPEAQEGGAKGAQAAAQAERLVPGEQEGDEAVLPGVRHDGAACMLCREKATKKLQFLQKRGLLRKGHGLPRRPDRAVEASDSQEFVRMQRSADGFLQVIPRRRSRIRRAGQFIAAASRRCAPRLALFGGRRCAVATVSNVAGEAGANGALKLAERGFRRGPVQSLGLVDCIALGGSAEGSRLVGDDTGLPDARRAAGQHELYSCRNKKTKLAIKKRRRRMGERVSLRYR</sequence>
<feature type="compositionally biased region" description="Low complexity" evidence="5">
    <location>
        <begin position="589"/>
        <end position="600"/>
    </location>
</feature>
<dbReference type="GeneID" id="94193973"/>
<dbReference type="SUPFAM" id="SSF52540">
    <property type="entry name" value="P-loop containing nucleoside triphosphate hydrolases"/>
    <property type="match status" value="1"/>
</dbReference>
<evidence type="ECO:0000256" key="2">
    <source>
        <dbReference type="ARBA" id="ARBA00022801"/>
    </source>
</evidence>
<evidence type="ECO:0000259" key="6">
    <source>
        <dbReference type="SMART" id="SM00487"/>
    </source>
</evidence>
<accession>A0AAV4LRS1</accession>
<comment type="caution">
    <text evidence="7">The sequence shown here is derived from an EMBL/GenBank/DDBJ whole genome shotgun (WGS) entry which is preliminary data.</text>
</comment>
<organism evidence="7 8">
    <name type="scientific">Babesia caballi</name>
    <dbReference type="NCBI Taxonomy" id="5871"/>
    <lineage>
        <taxon>Eukaryota</taxon>
        <taxon>Sar</taxon>
        <taxon>Alveolata</taxon>
        <taxon>Apicomplexa</taxon>
        <taxon>Aconoidasida</taxon>
        <taxon>Piroplasmida</taxon>
        <taxon>Babesiidae</taxon>
        <taxon>Babesia</taxon>
    </lineage>
</organism>
<keyword evidence="4" id="KW-0694">RNA-binding</keyword>
<name>A0AAV4LRS1_BABCB</name>
<reference evidence="7 8" key="1">
    <citation type="submission" date="2021-06" db="EMBL/GenBank/DDBJ databases">
        <title>Genome sequence of Babesia caballi.</title>
        <authorList>
            <person name="Yamagishi J."/>
            <person name="Kidaka T."/>
            <person name="Ochi A."/>
        </authorList>
    </citation>
    <scope>NUCLEOTIDE SEQUENCE [LARGE SCALE GENOMIC DNA]</scope>
    <source>
        <strain evidence="7">USDA-D6B2</strain>
    </source>
</reference>
<dbReference type="PANTHER" id="PTHR24031">
    <property type="entry name" value="RNA HELICASE"/>
    <property type="match status" value="1"/>
</dbReference>
<evidence type="ECO:0000313" key="8">
    <source>
        <dbReference type="Proteomes" id="UP001497744"/>
    </source>
</evidence>
<dbReference type="Pfam" id="PF00270">
    <property type="entry name" value="DEAD"/>
    <property type="match status" value="1"/>
</dbReference>
<keyword evidence="8" id="KW-1185">Reference proteome</keyword>
<dbReference type="RefSeq" id="XP_067714561.1">
    <property type="nucleotide sequence ID" value="XM_067858460.1"/>
</dbReference>
<dbReference type="InterPro" id="IPR011545">
    <property type="entry name" value="DEAD/DEAH_box_helicase_dom"/>
</dbReference>
<dbReference type="GO" id="GO:0003724">
    <property type="term" value="F:RNA helicase activity"/>
    <property type="evidence" value="ECO:0007669"/>
    <property type="project" value="UniProtKB-EC"/>
</dbReference>